<comment type="subcellular location">
    <subcellularLocation>
        <location evidence="1">Cytoplasm</location>
    </subcellularLocation>
</comment>
<gene>
    <name evidence="11" type="primary">tsaE</name>
    <name evidence="11" type="ORF">H4K34_05635</name>
</gene>
<keyword evidence="5" id="KW-0819">tRNA processing</keyword>
<evidence type="ECO:0000256" key="2">
    <source>
        <dbReference type="ARBA" id="ARBA00007599"/>
    </source>
</evidence>
<dbReference type="EMBL" id="CP060139">
    <property type="protein sequence ID" value="QNR25321.1"/>
    <property type="molecule type" value="Genomic_DNA"/>
</dbReference>
<dbReference type="GO" id="GO:0016740">
    <property type="term" value="F:transferase activity"/>
    <property type="evidence" value="ECO:0007669"/>
    <property type="project" value="UniProtKB-KW"/>
</dbReference>
<dbReference type="Proteomes" id="UP000516305">
    <property type="component" value="Chromosome"/>
</dbReference>
<dbReference type="GO" id="GO:0005524">
    <property type="term" value="F:ATP binding"/>
    <property type="evidence" value="ECO:0007669"/>
    <property type="project" value="UniProtKB-KW"/>
</dbReference>
<evidence type="ECO:0000313" key="12">
    <source>
        <dbReference type="Proteomes" id="UP000516305"/>
    </source>
</evidence>
<accession>A0A7H0VHX3</accession>
<evidence type="ECO:0000256" key="6">
    <source>
        <dbReference type="ARBA" id="ARBA00022723"/>
    </source>
</evidence>
<dbReference type="PANTHER" id="PTHR33540">
    <property type="entry name" value="TRNA THREONYLCARBAMOYLADENOSINE BIOSYNTHESIS PROTEIN TSAE"/>
    <property type="match status" value="1"/>
</dbReference>
<comment type="similarity">
    <text evidence="2">Belongs to the TsaE family.</text>
</comment>
<organism evidence="11 12">
    <name type="scientific">Croceimicrobium hydrocarbonivorans</name>
    <dbReference type="NCBI Taxonomy" id="2761580"/>
    <lineage>
        <taxon>Bacteria</taxon>
        <taxon>Pseudomonadati</taxon>
        <taxon>Bacteroidota</taxon>
        <taxon>Flavobacteriia</taxon>
        <taxon>Flavobacteriales</taxon>
        <taxon>Owenweeksiaceae</taxon>
        <taxon>Croceimicrobium</taxon>
    </lineage>
</organism>
<dbReference type="NCBIfam" id="TIGR00150">
    <property type="entry name" value="T6A_YjeE"/>
    <property type="match status" value="1"/>
</dbReference>
<keyword evidence="4" id="KW-0963">Cytoplasm</keyword>
<evidence type="ECO:0000256" key="4">
    <source>
        <dbReference type="ARBA" id="ARBA00022490"/>
    </source>
</evidence>
<dbReference type="InterPro" id="IPR027417">
    <property type="entry name" value="P-loop_NTPase"/>
</dbReference>
<dbReference type="AlphaFoldDB" id="A0A7H0VHX3"/>
<evidence type="ECO:0000256" key="5">
    <source>
        <dbReference type="ARBA" id="ARBA00022694"/>
    </source>
</evidence>
<dbReference type="Pfam" id="PF02367">
    <property type="entry name" value="TsaE"/>
    <property type="match status" value="1"/>
</dbReference>
<name>A0A7H0VHX3_9FLAO</name>
<proteinExistence type="inferred from homology"/>
<dbReference type="GO" id="GO:0002949">
    <property type="term" value="P:tRNA threonylcarbamoyladenosine modification"/>
    <property type="evidence" value="ECO:0007669"/>
    <property type="project" value="InterPro"/>
</dbReference>
<dbReference type="SUPFAM" id="SSF52540">
    <property type="entry name" value="P-loop containing nucleoside triphosphate hydrolases"/>
    <property type="match status" value="1"/>
</dbReference>
<dbReference type="KEGG" id="chyd:H4K34_05635"/>
<evidence type="ECO:0000256" key="3">
    <source>
        <dbReference type="ARBA" id="ARBA00019010"/>
    </source>
</evidence>
<evidence type="ECO:0000256" key="9">
    <source>
        <dbReference type="ARBA" id="ARBA00022842"/>
    </source>
</evidence>
<reference evidence="11 12" key="1">
    <citation type="submission" date="2020-08" db="EMBL/GenBank/DDBJ databases">
        <title>Croceimicrobium hydrocarbonivorans gen. nov., sp. nov., a novel marine bacterium isolated from a bacterial consortium that degrades polyethylene terephthalate.</title>
        <authorList>
            <person name="Liu R."/>
        </authorList>
    </citation>
    <scope>NUCLEOTIDE SEQUENCE [LARGE SCALE GENOMIC DNA]</scope>
    <source>
        <strain evidence="11 12">A20-9</strain>
    </source>
</reference>
<evidence type="ECO:0000256" key="8">
    <source>
        <dbReference type="ARBA" id="ARBA00022840"/>
    </source>
</evidence>
<sequence length="143" mass="16250">MVSHTFEIASQAELADLAPQIVVALKDSLVLFKGEMGAGKTTLIKSLCKALGVKDEVSSPTFSLVNEYQGAKGEQIFHFDWYRLEDESEAWDMGWEDYLDRGDYLFMEWPEKISTLIPPDFALIEIEVTSAESRIIRLSHHHE</sequence>
<dbReference type="GO" id="GO:0005737">
    <property type="term" value="C:cytoplasm"/>
    <property type="evidence" value="ECO:0007669"/>
    <property type="project" value="UniProtKB-SubCell"/>
</dbReference>
<dbReference type="PANTHER" id="PTHR33540:SF2">
    <property type="entry name" value="TRNA THREONYLCARBAMOYLADENOSINE BIOSYNTHESIS PROTEIN TSAE"/>
    <property type="match status" value="1"/>
</dbReference>
<keyword evidence="11" id="KW-0808">Transferase</keyword>
<dbReference type="GO" id="GO:0046872">
    <property type="term" value="F:metal ion binding"/>
    <property type="evidence" value="ECO:0007669"/>
    <property type="project" value="UniProtKB-KW"/>
</dbReference>
<evidence type="ECO:0000256" key="1">
    <source>
        <dbReference type="ARBA" id="ARBA00004496"/>
    </source>
</evidence>
<keyword evidence="7" id="KW-0547">Nucleotide-binding</keyword>
<evidence type="ECO:0000256" key="7">
    <source>
        <dbReference type="ARBA" id="ARBA00022741"/>
    </source>
</evidence>
<dbReference type="RefSeq" id="WP_210759849.1">
    <property type="nucleotide sequence ID" value="NZ_CP060139.1"/>
</dbReference>
<dbReference type="InterPro" id="IPR003442">
    <property type="entry name" value="T6A_TsaE"/>
</dbReference>
<keyword evidence="8" id="KW-0067">ATP-binding</keyword>
<keyword evidence="6" id="KW-0479">Metal-binding</keyword>
<dbReference type="Gene3D" id="3.40.50.300">
    <property type="entry name" value="P-loop containing nucleotide triphosphate hydrolases"/>
    <property type="match status" value="1"/>
</dbReference>
<keyword evidence="12" id="KW-1185">Reference proteome</keyword>
<protein>
    <recommendedName>
        <fullName evidence="3">tRNA threonylcarbamoyladenosine biosynthesis protein TsaE</fullName>
    </recommendedName>
    <alternativeName>
        <fullName evidence="10">t(6)A37 threonylcarbamoyladenosine biosynthesis protein TsaE</fullName>
    </alternativeName>
</protein>
<keyword evidence="9" id="KW-0460">Magnesium</keyword>
<evidence type="ECO:0000256" key="10">
    <source>
        <dbReference type="ARBA" id="ARBA00032441"/>
    </source>
</evidence>
<evidence type="ECO:0000313" key="11">
    <source>
        <dbReference type="EMBL" id="QNR25321.1"/>
    </source>
</evidence>